<dbReference type="EMBL" id="AGNL01002590">
    <property type="protein sequence ID" value="EJK76024.1"/>
    <property type="molecule type" value="Genomic_DNA"/>
</dbReference>
<dbReference type="OMA" id="WARDATF"/>
<comment type="caution">
    <text evidence="2">The sequence shown here is derived from an EMBL/GenBank/DDBJ whole genome shotgun (WGS) entry which is preliminary data.</text>
</comment>
<evidence type="ECO:0000313" key="2">
    <source>
        <dbReference type="EMBL" id="EJK76024.1"/>
    </source>
</evidence>
<dbReference type="Proteomes" id="UP000266841">
    <property type="component" value="Unassembled WGS sequence"/>
</dbReference>
<feature type="region of interest" description="Disordered" evidence="1">
    <location>
        <begin position="134"/>
        <end position="153"/>
    </location>
</feature>
<organism evidence="2 3">
    <name type="scientific">Thalassiosira oceanica</name>
    <name type="common">Marine diatom</name>
    <dbReference type="NCBI Taxonomy" id="159749"/>
    <lineage>
        <taxon>Eukaryota</taxon>
        <taxon>Sar</taxon>
        <taxon>Stramenopiles</taxon>
        <taxon>Ochrophyta</taxon>
        <taxon>Bacillariophyta</taxon>
        <taxon>Coscinodiscophyceae</taxon>
        <taxon>Thalassiosirophycidae</taxon>
        <taxon>Thalassiosirales</taxon>
        <taxon>Thalassiosiraceae</taxon>
        <taxon>Thalassiosira</taxon>
    </lineage>
</organism>
<proteinExistence type="predicted"/>
<evidence type="ECO:0000313" key="3">
    <source>
        <dbReference type="Proteomes" id="UP000266841"/>
    </source>
</evidence>
<keyword evidence="3" id="KW-1185">Reference proteome</keyword>
<name>K0TG48_THAOC</name>
<dbReference type="eggNOG" id="ENOG502QY41">
    <property type="taxonomic scope" value="Eukaryota"/>
</dbReference>
<protein>
    <submittedName>
        <fullName evidence="2">Uncharacterized protein</fullName>
    </submittedName>
</protein>
<accession>K0TG48</accession>
<evidence type="ECO:0000256" key="1">
    <source>
        <dbReference type="SAM" id="MobiDB-lite"/>
    </source>
</evidence>
<sequence length="512" mass="57790">MVAVLRGQVGSRAASLRHDGYRNRTYLKWIFLVAVIAGCSFLDYKAGGLSKYSFVVVHEHQDGYDGGYDDDEVEAWVNGSPRGHTVRKDRHSHKIVNATVSANTRTGSHSPRKAAGSPTRGHTARDVANATVPAKTHHTATDQHHDSSNVIATSRGGGIRTIFENGVEMRVRPDPYSETHEILDDTSSDSNQLIDLVSLTVRADFPVLFNSSALASWLKHIQNIRSVTFIGPADDYSMYEENMREHYPGLVESSPIPIRWVNEAHWQKYRSRFRCPYPSVCQQLIKLYVFDLRTKLKVDIGENVLVVDSDTVWARDATFVHSNGTVTYHEVFGTGGTSASSRSKRCSGMDPVEFTEGITIGTSLNGPRKETMSPYTACIRPEYPNASGGRHIVHHMMFQYDVMMNLHKVVKERWVTSELWEGFQKCYRHNFCQSRIAEYELYFAFVSHNYPERVNVVSLTNEKDYMAGSAICSSEEMKCCEDRGVLLKGCHDHRILLWEEDETLVGDMCCQN</sequence>
<dbReference type="AlphaFoldDB" id="K0TG48"/>
<gene>
    <name evidence="2" type="ORF">THAOC_02233</name>
</gene>
<dbReference type="OrthoDB" id="79452at2759"/>
<feature type="region of interest" description="Disordered" evidence="1">
    <location>
        <begin position="103"/>
        <end position="125"/>
    </location>
</feature>
<reference evidence="2 3" key="1">
    <citation type="journal article" date="2012" name="Genome Biol.">
        <title>Genome and low-iron response of an oceanic diatom adapted to chronic iron limitation.</title>
        <authorList>
            <person name="Lommer M."/>
            <person name="Specht M."/>
            <person name="Roy A.S."/>
            <person name="Kraemer L."/>
            <person name="Andreson R."/>
            <person name="Gutowska M.A."/>
            <person name="Wolf J."/>
            <person name="Bergner S.V."/>
            <person name="Schilhabel M.B."/>
            <person name="Klostermeier U.C."/>
            <person name="Beiko R.G."/>
            <person name="Rosenstiel P."/>
            <person name="Hippler M."/>
            <person name="Laroche J."/>
        </authorList>
    </citation>
    <scope>NUCLEOTIDE SEQUENCE [LARGE SCALE GENOMIC DNA]</scope>
    <source>
        <strain evidence="2 3">CCMP1005</strain>
    </source>
</reference>